<reference evidence="6" key="1">
    <citation type="submission" date="2024-01" db="EMBL/GenBank/DDBJ databases">
        <title>Bank of Algae and Cyanobacteria of the Azores (BACA) strain genomes.</title>
        <authorList>
            <person name="Luz R."/>
            <person name="Cordeiro R."/>
            <person name="Fonseca A."/>
            <person name="Goncalves V."/>
        </authorList>
    </citation>
    <scope>NUCLEOTIDE SEQUENCE</scope>
    <source>
        <strain evidence="6">BACA0141</strain>
    </source>
</reference>
<keyword evidence="3" id="KW-0443">Lipid metabolism</keyword>
<feature type="signal peptide" evidence="4">
    <location>
        <begin position="1"/>
        <end position="29"/>
    </location>
</feature>
<dbReference type="InterPro" id="IPR029058">
    <property type="entry name" value="AB_hydrolase_fold"/>
</dbReference>
<evidence type="ECO:0000313" key="6">
    <source>
        <dbReference type="EMBL" id="MEE3715723.1"/>
    </source>
</evidence>
<evidence type="ECO:0000313" key="7">
    <source>
        <dbReference type="Proteomes" id="UP001333818"/>
    </source>
</evidence>
<dbReference type="AlphaFoldDB" id="A0AAW9PZ17"/>
<evidence type="ECO:0000256" key="1">
    <source>
        <dbReference type="ARBA" id="ARBA00022801"/>
    </source>
</evidence>
<evidence type="ECO:0000256" key="2">
    <source>
        <dbReference type="ARBA" id="ARBA00022963"/>
    </source>
</evidence>
<dbReference type="Pfam" id="PF07176">
    <property type="entry name" value="DUF1400"/>
    <property type="match status" value="1"/>
</dbReference>
<sequence>MRRLKRRTWRNSCLSLLLGMAVPFGTFTAALLGQHYTAAPAICANKISFWFSPFGEFTIPIADLAKFAKDGTVSDYLSFYLDPLSPEQKAQFREFLNQRYPISHVTVSQFTYSPIGQILVKRLGAFLKTDDNQNGFYALRAAFILSAADPDGLTPINVMKKFPVTTIKLDLPLGLEAYSQLALLLGKKDAAIAAIQLEAEKEALTNSSIPTAIPDLRQVGQLKWQVRNFSVPQPERGVKIPAQIYLPIYPSQDKTSLAPVIVISHGLASNPDTFAYLSQHLASHGFAVAVLEHPTTGSKDFKAYLSGFHSAPNPKEFVYRPLDIKFLLDELERQTKSDPTLRIDPQQVGVIGQSLGGYTVLLLSGAEFNFEQIQSTCAQPEPNVRSFNASQILQCRVADLPPANYNLRDRRIKAVLAVNPLANTLFGKQGMRQVQIPIMIVASGDDLLTPAIPEQMFPFTWLTAPIKYLAVVKGGTHFSFLASGEGGVLTVPQTLIGADPNLSQPYLKALSLAFFKTYLANQMEFRPYLSATYVKTISNPTVPISLVTAFSEENLLQAIEKSP</sequence>
<dbReference type="InterPro" id="IPR010802">
    <property type="entry name" value="DUF1400"/>
</dbReference>
<dbReference type="Gene3D" id="3.40.50.1820">
    <property type="entry name" value="alpha/beta hydrolase"/>
    <property type="match status" value="1"/>
</dbReference>
<dbReference type="PANTHER" id="PTHR10272:SF13">
    <property type="entry name" value="POLY(ETHYLENE TEREPHTHALATE) HYDROLASE"/>
    <property type="match status" value="1"/>
</dbReference>
<feature type="chain" id="PRO_5043813185" evidence="4">
    <location>
        <begin position="30"/>
        <end position="563"/>
    </location>
</feature>
<dbReference type="SUPFAM" id="SSF53474">
    <property type="entry name" value="alpha/beta-Hydrolases"/>
    <property type="match status" value="1"/>
</dbReference>
<evidence type="ECO:0000256" key="3">
    <source>
        <dbReference type="ARBA" id="ARBA00023098"/>
    </source>
</evidence>
<keyword evidence="1 6" id="KW-0378">Hydrolase</keyword>
<evidence type="ECO:0000259" key="5">
    <source>
        <dbReference type="Pfam" id="PF07176"/>
    </source>
</evidence>
<dbReference type="GO" id="GO:0016042">
    <property type="term" value="P:lipid catabolic process"/>
    <property type="evidence" value="ECO:0007669"/>
    <property type="project" value="UniProtKB-KW"/>
</dbReference>
<proteinExistence type="predicted"/>
<keyword evidence="7" id="KW-1185">Reference proteome</keyword>
<protein>
    <submittedName>
        <fullName evidence="6">Alpha/beta hydrolase</fullName>
    </submittedName>
</protein>
<name>A0AAW9PZ17_9CYAN</name>
<dbReference type="Pfam" id="PF03403">
    <property type="entry name" value="PAF-AH_p_II"/>
    <property type="match status" value="1"/>
</dbReference>
<gene>
    <name evidence="6" type="ORF">V2H45_03065</name>
</gene>
<feature type="domain" description="DUF1400" evidence="5">
    <location>
        <begin position="44"/>
        <end position="170"/>
    </location>
</feature>
<evidence type="ECO:0000256" key="4">
    <source>
        <dbReference type="SAM" id="SignalP"/>
    </source>
</evidence>
<keyword evidence="4" id="KW-0732">Signal</keyword>
<keyword evidence="2" id="KW-0442">Lipid degradation</keyword>
<dbReference type="RefSeq" id="WP_330482147.1">
    <property type="nucleotide sequence ID" value="NZ_JAZBJZ010000007.1"/>
</dbReference>
<dbReference type="PANTHER" id="PTHR10272">
    <property type="entry name" value="PLATELET-ACTIVATING FACTOR ACETYLHYDROLASE"/>
    <property type="match status" value="1"/>
</dbReference>
<organism evidence="6 7">
    <name type="scientific">Tumidithrix elongata BACA0141</name>
    <dbReference type="NCBI Taxonomy" id="2716417"/>
    <lineage>
        <taxon>Bacteria</taxon>
        <taxon>Bacillati</taxon>
        <taxon>Cyanobacteriota</taxon>
        <taxon>Cyanophyceae</taxon>
        <taxon>Pseudanabaenales</taxon>
        <taxon>Pseudanabaenaceae</taxon>
        <taxon>Tumidithrix</taxon>
        <taxon>Tumidithrix elongata</taxon>
    </lineage>
</organism>
<dbReference type="EMBL" id="JAZBJZ010000007">
    <property type="protein sequence ID" value="MEE3715723.1"/>
    <property type="molecule type" value="Genomic_DNA"/>
</dbReference>
<dbReference type="GO" id="GO:0003847">
    <property type="term" value="F:1-alkyl-2-acetylglycerophosphocholine esterase activity"/>
    <property type="evidence" value="ECO:0007669"/>
    <property type="project" value="TreeGrafter"/>
</dbReference>
<accession>A0AAW9PZ17</accession>
<dbReference type="Proteomes" id="UP001333818">
    <property type="component" value="Unassembled WGS sequence"/>
</dbReference>
<comment type="caution">
    <text evidence="6">The sequence shown here is derived from an EMBL/GenBank/DDBJ whole genome shotgun (WGS) entry which is preliminary data.</text>
</comment>